<feature type="transmembrane region" description="Helical" evidence="6">
    <location>
        <begin position="147"/>
        <end position="169"/>
    </location>
</feature>
<evidence type="ECO:0000313" key="9">
    <source>
        <dbReference type="Proteomes" id="UP000007809"/>
    </source>
</evidence>
<dbReference type="InterPro" id="IPR036259">
    <property type="entry name" value="MFS_trans_sf"/>
</dbReference>
<dbReference type="GO" id="GO:0005886">
    <property type="term" value="C:plasma membrane"/>
    <property type="evidence" value="ECO:0007669"/>
    <property type="project" value="UniProtKB-SubCell"/>
</dbReference>
<evidence type="ECO:0000259" key="7">
    <source>
        <dbReference type="PROSITE" id="PS50850"/>
    </source>
</evidence>
<dbReference type="SUPFAM" id="SSF103473">
    <property type="entry name" value="MFS general substrate transporter"/>
    <property type="match status" value="1"/>
</dbReference>
<feature type="domain" description="Major facilitator superfamily (MFS) profile" evidence="7">
    <location>
        <begin position="18"/>
        <end position="508"/>
    </location>
</feature>
<feature type="transmembrane region" description="Helical" evidence="6">
    <location>
        <begin position="55"/>
        <end position="72"/>
    </location>
</feature>
<evidence type="ECO:0000256" key="2">
    <source>
        <dbReference type="ARBA" id="ARBA00022692"/>
    </source>
</evidence>
<evidence type="ECO:0000313" key="8">
    <source>
        <dbReference type="EMBL" id="AEA23630.1"/>
    </source>
</evidence>
<dbReference type="GO" id="GO:0022857">
    <property type="term" value="F:transmembrane transporter activity"/>
    <property type="evidence" value="ECO:0007669"/>
    <property type="project" value="InterPro"/>
</dbReference>
<feature type="region of interest" description="Disordered" evidence="5">
    <location>
        <begin position="510"/>
        <end position="532"/>
    </location>
</feature>
<organism evidence="8 9">
    <name type="scientific">Pseudonocardia dioxanivorans (strain ATCC 55486 / DSM 44775 / JCM 13855 / CB1190)</name>
    <dbReference type="NCBI Taxonomy" id="675635"/>
    <lineage>
        <taxon>Bacteria</taxon>
        <taxon>Bacillati</taxon>
        <taxon>Actinomycetota</taxon>
        <taxon>Actinomycetes</taxon>
        <taxon>Pseudonocardiales</taxon>
        <taxon>Pseudonocardiaceae</taxon>
        <taxon>Pseudonocardia</taxon>
    </lineage>
</organism>
<feature type="transmembrane region" description="Helical" evidence="6">
    <location>
        <begin position="339"/>
        <end position="359"/>
    </location>
</feature>
<keyword evidence="4 6" id="KW-0472">Membrane</keyword>
<dbReference type="AlphaFoldDB" id="F4CP71"/>
<feature type="transmembrane region" description="Helical" evidence="6">
    <location>
        <begin position="277"/>
        <end position="297"/>
    </location>
</feature>
<dbReference type="EMBL" id="CP002593">
    <property type="protein sequence ID" value="AEA23630.1"/>
    <property type="molecule type" value="Genomic_DNA"/>
</dbReference>
<sequence length="532" mass="54583">MAMAAPVGSSAARSKWLALTAMMFAVAMTFIDQTIVAIAAPNIQSELSLSSSGVTWTVNSYLLALAAGFALGGRLADVLGSRRIVLIGIVGFAVSSTLCGFTPKGSFAETWMIVFRATQGLSAALMIPAALAVVVAAFPLRERGKALAIFFGVSGGLTAIGPIAGGYLTQWTWRAIFWINIPVAVVALVLTLAAGIVPVVRREPIDWRGAAVVAIGMALSVLGFEQARSWGWDSPLTWVCIVGGLLALGLFVVLELRTPVPLIKVRIFRERAFLSDNLVLFFSMIAFVPVFFFASVYSQVSLGYGASNAGLYLLVFFAGFAPAAQVGGRILDSRGAKPAVVAGCVVATVGFLCWAWKVTDLSLGAQWWCIVVAGAGIGLLLGPASTDATNRAIDASYGEVTGVTQTVRNYGSALGLAVLGTVLGNVFVSRLETSLGAFGVPPATAARLASSGTGGGGGDLAGVPAALRQQIEAAVAADFAVATRAVLIGMAIALAVSLVAALLHPGGQVTEETTSSPAGIADDDADTPAQAG</sequence>
<dbReference type="PANTHER" id="PTHR42718:SF49">
    <property type="entry name" value="EXPORT PROTEIN"/>
    <property type="match status" value="1"/>
</dbReference>
<protein>
    <submittedName>
        <fullName evidence="8">Major facilitator superfamily MFS_1</fullName>
    </submittedName>
</protein>
<keyword evidence="9" id="KW-1185">Reference proteome</keyword>
<dbReference type="HOGENOM" id="CLU_000960_28_2_11"/>
<dbReference type="Gene3D" id="1.20.1250.20">
    <property type="entry name" value="MFS general substrate transporter like domains"/>
    <property type="match status" value="1"/>
</dbReference>
<feature type="transmembrane region" description="Helical" evidence="6">
    <location>
        <begin position="123"/>
        <end position="140"/>
    </location>
</feature>
<accession>F4CP71</accession>
<gene>
    <name evidence="8" type="ordered locus">Psed_1390</name>
</gene>
<name>F4CP71_PSEUX</name>
<dbReference type="InterPro" id="IPR020846">
    <property type="entry name" value="MFS_dom"/>
</dbReference>
<dbReference type="STRING" id="675635.Psed_1390"/>
<keyword evidence="2 6" id="KW-0812">Transmembrane</keyword>
<dbReference type="InterPro" id="IPR011701">
    <property type="entry name" value="MFS"/>
</dbReference>
<proteinExistence type="predicted"/>
<dbReference type="CDD" id="cd17321">
    <property type="entry name" value="MFS_MMR_MDR_like"/>
    <property type="match status" value="1"/>
</dbReference>
<reference evidence="8 9" key="1">
    <citation type="journal article" date="2011" name="J. Bacteriol.">
        <title>Genome sequence of the 1,4-dioxane-degrading Pseudonocardia dioxanivorans strain CB1190.</title>
        <authorList>
            <person name="Sales C.M."/>
            <person name="Mahendra S."/>
            <person name="Grostern A."/>
            <person name="Parales R.E."/>
            <person name="Goodwin L.A."/>
            <person name="Woyke T."/>
            <person name="Nolan M."/>
            <person name="Lapidus A."/>
            <person name="Chertkov O."/>
            <person name="Ovchinnikova G."/>
            <person name="Sczyrba A."/>
            <person name="Alvarez-Cohen L."/>
        </authorList>
    </citation>
    <scope>NUCLEOTIDE SEQUENCE [LARGE SCALE GENOMIC DNA]</scope>
    <source>
        <strain evidence="9">ATCC 55486 / DSM 44775 / JCM 13855 / CB1190</strain>
    </source>
</reference>
<feature type="transmembrane region" description="Helical" evidence="6">
    <location>
        <begin position="236"/>
        <end position="256"/>
    </location>
</feature>
<keyword evidence="3 6" id="KW-1133">Transmembrane helix</keyword>
<evidence type="ECO:0000256" key="1">
    <source>
        <dbReference type="ARBA" id="ARBA00004651"/>
    </source>
</evidence>
<feature type="transmembrane region" description="Helical" evidence="6">
    <location>
        <begin position="365"/>
        <end position="382"/>
    </location>
</feature>
<dbReference type="eggNOG" id="COG0477">
    <property type="taxonomic scope" value="Bacteria"/>
</dbReference>
<feature type="transmembrane region" description="Helical" evidence="6">
    <location>
        <begin position="485"/>
        <end position="503"/>
    </location>
</feature>
<evidence type="ECO:0000256" key="4">
    <source>
        <dbReference type="ARBA" id="ARBA00023136"/>
    </source>
</evidence>
<dbReference type="Gene3D" id="1.20.1720.10">
    <property type="entry name" value="Multidrug resistance protein D"/>
    <property type="match status" value="1"/>
</dbReference>
<feature type="transmembrane region" description="Helical" evidence="6">
    <location>
        <begin position="207"/>
        <end position="224"/>
    </location>
</feature>
<feature type="transmembrane region" description="Helical" evidence="6">
    <location>
        <begin position="175"/>
        <end position="200"/>
    </location>
</feature>
<dbReference type="Pfam" id="PF07690">
    <property type="entry name" value="MFS_1"/>
    <property type="match status" value="1"/>
</dbReference>
<dbReference type="Proteomes" id="UP000007809">
    <property type="component" value="Chromosome"/>
</dbReference>
<evidence type="ECO:0000256" key="3">
    <source>
        <dbReference type="ARBA" id="ARBA00022989"/>
    </source>
</evidence>
<feature type="transmembrane region" description="Helical" evidence="6">
    <location>
        <begin position="309"/>
        <end position="327"/>
    </location>
</feature>
<dbReference type="PROSITE" id="PS50850">
    <property type="entry name" value="MFS"/>
    <property type="match status" value="1"/>
</dbReference>
<dbReference type="KEGG" id="pdx:Psed_1390"/>
<dbReference type="PANTHER" id="PTHR42718">
    <property type="entry name" value="MAJOR FACILITATOR SUPERFAMILY MULTIDRUG TRANSPORTER MFSC"/>
    <property type="match status" value="1"/>
</dbReference>
<evidence type="ECO:0000256" key="6">
    <source>
        <dbReference type="SAM" id="Phobius"/>
    </source>
</evidence>
<evidence type="ECO:0000256" key="5">
    <source>
        <dbReference type="SAM" id="MobiDB-lite"/>
    </source>
</evidence>
<feature type="transmembrane region" description="Helical" evidence="6">
    <location>
        <begin position="84"/>
        <end position="103"/>
    </location>
</feature>
<comment type="subcellular location">
    <subcellularLocation>
        <location evidence="1">Cell membrane</location>
        <topology evidence="1">Multi-pass membrane protein</topology>
    </subcellularLocation>
</comment>